<dbReference type="GO" id="GO:0003677">
    <property type="term" value="F:DNA binding"/>
    <property type="evidence" value="ECO:0007669"/>
    <property type="project" value="InterPro"/>
</dbReference>
<reference evidence="3" key="1">
    <citation type="submission" date="2017-09" db="EMBL/GenBank/DDBJ databases">
        <title>Depth-based differentiation of microbial function through sediment-hosted aquifers and enrichment of novel symbionts in the deep terrestrial subsurface.</title>
        <authorList>
            <person name="Probst A.J."/>
            <person name="Ladd B."/>
            <person name="Jarett J.K."/>
            <person name="Geller-Mcgrath D.E."/>
            <person name="Sieber C.M.K."/>
            <person name="Emerson J.B."/>
            <person name="Anantharaman K."/>
            <person name="Thomas B.C."/>
            <person name="Malmstrom R."/>
            <person name="Stieglmeier M."/>
            <person name="Klingl A."/>
            <person name="Woyke T."/>
            <person name="Ryan C.M."/>
            <person name="Banfield J.F."/>
        </authorList>
    </citation>
    <scope>NUCLEOTIDE SEQUENCE [LARGE SCALE GENOMIC DNA]</scope>
</reference>
<evidence type="ECO:0000313" key="3">
    <source>
        <dbReference type="Proteomes" id="UP000228497"/>
    </source>
</evidence>
<proteinExistence type="predicted"/>
<dbReference type="EMBL" id="PFFD01000114">
    <property type="protein sequence ID" value="PIV86937.1"/>
    <property type="molecule type" value="Genomic_DNA"/>
</dbReference>
<dbReference type="SUPFAM" id="SSF47413">
    <property type="entry name" value="lambda repressor-like DNA-binding domains"/>
    <property type="match status" value="1"/>
</dbReference>
<dbReference type="Pfam" id="PF01381">
    <property type="entry name" value="HTH_3"/>
    <property type="match status" value="1"/>
</dbReference>
<evidence type="ECO:0000259" key="1">
    <source>
        <dbReference type="PROSITE" id="PS50943"/>
    </source>
</evidence>
<dbReference type="Proteomes" id="UP000228497">
    <property type="component" value="Unassembled WGS sequence"/>
</dbReference>
<organism evidence="2 3">
    <name type="scientific">Candidatus Kaiserbacteria bacterium CG17_big_fil_post_rev_8_21_14_2_50_51_7</name>
    <dbReference type="NCBI Taxonomy" id="1974613"/>
    <lineage>
        <taxon>Bacteria</taxon>
        <taxon>Candidatus Kaiseribacteriota</taxon>
    </lineage>
</organism>
<dbReference type="Gene3D" id="1.10.260.40">
    <property type="entry name" value="lambda repressor-like DNA-binding domains"/>
    <property type="match status" value="1"/>
</dbReference>
<dbReference type="CDD" id="cd00093">
    <property type="entry name" value="HTH_XRE"/>
    <property type="match status" value="1"/>
</dbReference>
<dbReference type="AlphaFoldDB" id="A0A2M7FCU8"/>
<dbReference type="InterPro" id="IPR001387">
    <property type="entry name" value="Cro/C1-type_HTH"/>
</dbReference>
<evidence type="ECO:0000313" key="2">
    <source>
        <dbReference type="EMBL" id="PIV86937.1"/>
    </source>
</evidence>
<accession>A0A2M7FCU8</accession>
<dbReference type="PROSITE" id="PS50943">
    <property type="entry name" value="HTH_CROC1"/>
    <property type="match status" value="1"/>
</dbReference>
<protein>
    <recommendedName>
        <fullName evidence="1">HTH cro/C1-type domain-containing protein</fullName>
    </recommendedName>
</protein>
<feature type="non-terminal residue" evidence="2">
    <location>
        <position position="54"/>
    </location>
</feature>
<comment type="caution">
    <text evidence="2">The sequence shown here is derived from an EMBL/GenBank/DDBJ whole genome shotgun (WGS) entry which is preliminary data.</text>
</comment>
<sequence>MVNVDNLKRLRGTLSQRQLAKQAGVHFNSVQLAEKGSAGLNVLSKLARFFDVPV</sequence>
<name>A0A2M7FCU8_9BACT</name>
<feature type="domain" description="HTH cro/C1-type" evidence="1">
    <location>
        <begin position="14"/>
        <end position="54"/>
    </location>
</feature>
<gene>
    <name evidence="2" type="ORF">COW49_02490</name>
</gene>
<dbReference type="InterPro" id="IPR010982">
    <property type="entry name" value="Lambda_DNA-bd_dom_sf"/>
</dbReference>